<gene>
    <name evidence="2" type="ORF">EDD29_3547</name>
</gene>
<organism evidence="2 3">
    <name type="scientific">Actinocorallia herbida</name>
    <dbReference type="NCBI Taxonomy" id="58109"/>
    <lineage>
        <taxon>Bacteria</taxon>
        <taxon>Bacillati</taxon>
        <taxon>Actinomycetota</taxon>
        <taxon>Actinomycetes</taxon>
        <taxon>Streptosporangiales</taxon>
        <taxon>Thermomonosporaceae</taxon>
        <taxon>Actinocorallia</taxon>
    </lineage>
</organism>
<evidence type="ECO:0000313" key="2">
    <source>
        <dbReference type="EMBL" id="ROO85990.1"/>
    </source>
</evidence>
<accession>A0A3N1CXH1</accession>
<keyword evidence="3" id="KW-1185">Reference proteome</keyword>
<dbReference type="Proteomes" id="UP000272400">
    <property type="component" value="Unassembled WGS sequence"/>
</dbReference>
<protein>
    <recommendedName>
        <fullName evidence="4">Ricin-type beta-trefoil lectin protein</fullName>
    </recommendedName>
</protein>
<keyword evidence="1" id="KW-0732">Signal</keyword>
<feature type="signal peptide" evidence="1">
    <location>
        <begin position="1"/>
        <end position="38"/>
    </location>
</feature>
<reference evidence="2 3" key="1">
    <citation type="submission" date="2018-11" db="EMBL/GenBank/DDBJ databases">
        <title>Sequencing the genomes of 1000 actinobacteria strains.</title>
        <authorList>
            <person name="Klenk H.-P."/>
        </authorList>
    </citation>
    <scope>NUCLEOTIDE SEQUENCE [LARGE SCALE GENOMIC DNA]</scope>
    <source>
        <strain evidence="2 3">DSM 44254</strain>
    </source>
</reference>
<evidence type="ECO:0000313" key="3">
    <source>
        <dbReference type="Proteomes" id="UP000272400"/>
    </source>
</evidence>
<comment type="caution">
    <text evidence="2">The sequence shown here is derived from an EMBL/GenBank/DDBJ whole genome shotgun (WGS) entry which is preliminary data.</text>
</comment>
<evidence type="ECO:0008006" key="4">
    <source>
        <dbReference type="Google" id="ProtNLM"/>
    </source>
</evidence>
<dbReference type="EMBL" id="RJKE01000001">
    <property type="protein sequence ID" value="ROO85990.1"/>
    <property type="molecule type" value="Genomic_DNA"/>
</dbReference>
<dbReference type="AlphaFoldDB" id="A0A3N1CXH1"/>
<feature type="chain" id="PRO_5018054561" description="Ricin-type beta-trefoil lectin protein" evidence="1">
    <location>
        <begin position="39"/>
        <end position="188"/>
    </location>
</feature>
<name>A0A3N1CXH1_9ACTN</name>
<evidence type="ECO:0000256" key="1">
    <source>
        <dbReference type="SAM" id="SignalP"/>
    </source>
</evidence>
<sequence>MPMSIERGSSGGRRAAAFLAVALPVSAVLTGGAPSAVAAESDTVRRLVHYRFQDAAGRCLTKSAFFGKAAIAACDGSISQIWEIECNAATGTPCTSVLNISAFNPDGPDRCLRRADATAQVPTVTSCRFWSWRTEWSPDFNRLLLVNLDGPGNVPAYLGAASLSGVLSYATFSEIPGEAHQWRALAAS</sequence>
<proteinExistence type="predicted"/>